<dbReference type="PIRSF" id="PIRSF004983">
    <property type="entry name" value="MenD"/>
    <property type="match status" value="1"/>
</dbReference>
<dbReference type="EMBL" id="JAEIOS010000013">
    <property type="protein sequence ID" value="MBI8990002.1"/>
    <property type="molecule type" value="Genomic_DNA"/>
</dbReference>
<dbReference type="Proteomes" id="UP000645966">
    <property type="component" value="Unassembled WGS sequence"/>
</dbReference>
<dbReference type="CDD" id="cd02009">
    <property type="entry name" value="TPP_SHCHC_synthase"/>
    <property type="match status" value="1"/>
</dbReference>
<dbReference type="Pfam" id="PF02775">
    <property type="entry name" value="TPP_enzyme_C"/>
    <property type="match status" value="1"/>
</dbReference>
<evidence type="ECO:0000313" key="10">
    <source>
        <dbReference type="Proteomes" id="UP000645966"/>
    </source>
</evidence>
<dbReference type="SUPFAM" id="SSF52518">
    <property type="entry name" value="Thiamin diphosphate-binding fold (THDP-binding)"/>
    <property type="match status" value="2"/>
</dbReference>
<evidence type="ECO:0000259" key="8">
    <source>
        <dbReference type="Pfam" id="PF02776"/>
    </source>
</evidence>
<dbReference type="InterPro" id="IPR012001">
    <property type="entry name" value="Thiamin_PyroP_enz_TPP-bd_dom"/>
</dbReference>
<dbReference type="CDD" id="cd07037">
    <property type="entry name" value="TPP_PYR_MenD"/>
    <property type="match status" value="1"/>
</dbReference>
<accession>A0A934I7W8</accession>
<dbReference type="GO" id="GO:0030145">
    <property type="term" value="F:manganese ion binding"/>
    <property type="evidence" value="ECO:0007669"/>
    <property type="project" value="UniProtKB-UniRule"/>
</dbReference>
<organism evidence="9 10">
    <name type="scientific">Corynebacterium meridianum</name>
    <dbReference type="NCBI Taxonomy" id="2765363"/>
    <lineage>
        <taxon>Bacteria</taxon>
        <taxon>Bacillati</taxon>
        <taxon>Actinomycetota</taxon>
        <taxon>Actinomycetes</taxon>
        <taxon>Mycobacteriales</taxon>
        <taxon>Corynebacteriaceae</taxon>
        <taxon>Corynebacterium</taxon>
    </lineage>
</organism>
<dbReference type="EC" id="2.2.1.9" evidence="6"/>
<comment type="cofactor">
    <cofactor evidence="6">
        <name>Mg(2+)</name>
        <dbReference type="ChEBI" id="CHEBI:18420"/>
    </cofactor>
    <cofactor evidence="6">
        <name>Mn(2+)</name>
        <dbReference type="ChEBI" id="CHEBI:29035"/>
    </cofactor>
</comment>
<dbReference type="Gene3D" id="3.40.50.1220">
    <property type="entry name" value="TPP-binding domain"/>
    <property type="match status" value="1"/>
</dbReference>
<keyword evidence="3 6" id="KW-0460">Magnesium</keyword>
<feature type="domain" description="Thiamine pyrophosphate enzyme TPP-binding" evidence="7">
    <location>
        <begin position="397"/>
        <end position="524"/>
    </location>
</feature>
<evidence type="ECO:0000256" key="6">
    <source>
        <dbReference type="HAMAP-Rule" id="MF_01659"/>
    </source>
</evidence>
<keyword evidence="1 6" id="KW-0808">Transferase</keyword>
<gene>
    <name evidence="6" type="primary">menD</name>
    <name evidence="9" type="ORF">JDV75_09575</name>
</gene>
<keyword evidence="4 6" id="KW-0786">Thiamine pyrophosphate</keyword>
<proteinExistence type="inferred from homology"/>
<protein>
    <recommendedName>
        <fullName evidence="6">2-succinyl-5-enolpyruvyl-6-hydroxy-3-cyclohexene-1-carboxylate synthase</fullName>
        <shortName evidence="6">SEPHCHC synthase</shortName>
        <ecNumber evidence="6">2.2.1.9</ecNumber>
    </recommendedName>
    <alternativeName>
        <fullName evidence="6">Menaquinone biosynthesis protein MenD</fullName>
    </alternativeName>
</protein>
<comment type="caution">
    <text evidence="9">The sequence shown here is derived from an EMBL/GenBank/DDBJ whole genome shotgun (WGS) entry which is preliminary data.</text>
</comment>
<comment type="similarity">
    <text evidence="6">Belongs to the TPP enzyme family. MenD subfamily.</text>
</comment>
<keyword evidence="2 6" id="KW-0479">Metal-binding</keyword>
<comment type="function">
    <text evidence="6">Catalyzes the thiamine diphosphate-dependent decarboxylation of 2-oxoglutarate and the subsequent addition of the resulting succinic semialdehyde-thiamine pyrophosphate anion to isochorismate to yield 2-succinyl-5-enolpyruvyl-6-hydroxy-3-cyclohexene-1-carboxylate (SEPHCHC).</text>
</comment>
<dbReference type="PANTHER" id="PTHR42916">
    <property type="entry name" value="2-SUCCINYL-5-ENOLPYRUVYL-6-HYDROXY-3-CYCLOHEXENE-1-CARBOXYLATE SYNTHASE"/>
    <property type="match status" value="1"/>
</dbReference>
<comment type="catalytic activity">
    <reaction evidence="6">
        <text>isochorismate + 2-oxoglutarate + H(+) = 5-enolpyruvoyl-6-hydroxy-2-succinyl-cyclohex-3-ene-1-carboxylate + CO2</text>
        <dbReference type="Rhea" id="RHEA:25593"/>
        <dbReference type="ChEBI" id="CHEBI:15378"/>
        <dbReference type="ChEBI" id="CHEBI:16526"/>
        <dbReference type="ChEBI" id="CHEBI:16810"/>
        <dbReference type="ChEBI" id="CHEBI:29780"/>
        <dbReference type="ChEBI" id="CHEBI:58818"/>
        <dbReference type="EC" id="2.2.1.9"/>
    </reaction>
</comment>
<evidence type="ECO:0000256" key="5">
    <source>
        <dbReference type="ARBA" id="ARBA00023211"/>
    </source>
</evidence>
<comment type="cofactor">
    <cofactor evidence="6">
        <name>thiamine diphosphate</name>
        <dbReference type="ChEBI" id="CHEBI:58937"/>
    </cofactor>
    <text evidence="6">Binds 1 thiamine pyrophosphate per subunit.</text>
</comment>
<evidence type="ECO:0000259" key="7">
    <source>
        <dbReference type="Pfam" id="PF02775"/>
    </source>
</evidence>
<reference evidence="9" key="1">
    <citation type="submission" date="2020-12" db="EMBL/GenBank/DDBJ databases">
        <title>Genome public.</title>
        <authorList>
            <person name="Sun Q."/>
        </authorList>
    </citation>
    <scope>NUCLEOTIDE SEQUENCE</scope>
    <source>
        <strain evidence="9">CCM 8863</strain>
    </source>
</reference>
<dbReference type="InterPro" id="IPR029061">
    <property type="entry name" value="THDP-binding"/>
</dbReference>
<dbReference type="Pfam" id="PF02776">
    <property type="entry name" value="TPP_enzyme_N"/>
    <property type="match status" value="1"/>
</dbReference>
<dbReference type="GO" id="GO:0030976">
    <property type="term" value="F:thiamine pyrophosphate binding"/>
    <property type="evidence" value="ECO:0007669"/>
    <property type="project" value="UniProtKB-UniRule"/>
</dbReference>
<dbReference type="NCBIfam" id="TIGR00173">
    <property type="entry name" value="menD"/>
    <property type="match status" value="1"/>
</dbReference>
<name>A0A934I7W8_9CORY</name>
<comment type="subunit">
    <text evidence="6">Homodimer.</text>
</comment>
<evidence type="ECO:0000256" key="4">
    <source>
        <dbReference type="ARBA" id="ARBA00023052"/>
    </source>
</evidence>
<dbReference type="Gene3D" id="3.40.50.970">
    <property type="match status" value="2"/>
</dbReference>
<comment type="pathway">
    <text evidence="6">Quinol/quinone metabolism; 1,4-dihydroxy-2-naphthoate biosynthesis; 1,4-dihydroxy-2-naphthoate from chorismate: step 2/7.</text>
</comment>
<dbReference type="InterPro" id="IPR004433">
    <property type="entry name" value="MenaQ_synth_MenD"/>
</dbReference>
<evidence type="ECO:0000256" key="3">
    <source>
        <dbReference type="ARBA" id="ARBA00022842"/>
    </source>
</evidence>
<keyword evidence="6" id="KW-0474">Menaquinone biosynthesis</keyword>
<comment type="pathway">
    <text evidence="6">Quinol/quinone metabolism; menaquinone biosynthesis.</text>
</comment>
<dbReference type="HAMAP" id="MF_01659">
    <property type="entry name" value="MenD"/>
    <property type="match status" value="1"/>
</dbReference>
<evidence type="ECO:0000313" key="9">
    <source>
        <dbReference type="EMBL" id="MBI8990002.1"/>
    </source>
</evidence>
<dbReference type="InterPro" id="IPR011766">
    <property type="entry name" value="TPP_enzyme_TPP-bd"/>
</dbReference>
<dbReference type="GO" id="GO:0000287">
    <property type="term" value="F:magnesium ion binding"/>
    <property type="evidence" value="ECO:0007669"/>
    <property type="project" value="UniProtKB-UniRule"/>
</dbReference>
<dbReference type="PANTHER" id="PTHR42916:SF1">
    <property type="entry name" value="PROTEIN PHYLLO, CHLOROPLASTIC"/>
    <property type="match status" value="1"/>
</dbReference>
<dbReference type="AlphaFoldDB" id="A0A934I7W8"/>
<feature type="domain" description="Thiamine pyrophosphate enzyme N-terminal TPP-binding" evidence="8">
    <location>
        <begin position="9"/>
        <end position="122"/>
    </location>
</feature>
<evidence type="ECO:0000256" key="1">
    <source>
        <dbReference type="ARBA" id="ARBA00022679"/>
    </source>
</evidence>
<evidence type="ECO:0000256" key="2">
    <source>
        <dbReference type="ARBA" id="ARBA00022723"/>
    </source>
</evidence>
<sequence>MMTAPATATAAAIAAELAAAGIRDVIVCPGSRSAPLALAVAARTDLTLHVRLDERSAAFLALGMARVDHRPAAVIVTSGTAVANCLPAMVEARHSDLPFVVLAADRPSRLVGTGASQTIDQRGIFGTFSECVTIDAGAEALHAAAVTRRALTHDRVHLNVAFDTPLVDPVPPVPVELRPGQPPRRGHHRDWGTAHLDLARPTLVIAGDGAWPVEELAGVPTIAEPTAPAPDRPVHPAAAGLFAREQVSSEGHVLHTRPEQLVVIGHPTLHRDVLELMSDPGIEVTVLTRSDGYTDPTGNAHRVASRVRVEGQPTKQWLKLCEVAGQQAADAVREILEGGDLSFTGLHVAAAVADGLAVGDTLFVGASNPVRDIALVGLPFDGVATHAPRGAAGIDGSVSQAVGVALATQARDRTAPRAPRTVALLGDVTFLHDSGGLFISAGDPLPNNLTIVVANDDGGGIFETLESGAPELRDNFERVFGTPHGVDIPTLATAHGWEHRTVDNLADLIRELEESIELPHPPLIIEARTTRSTRREMHDALSGRVVGR</sequence>
<keyword evidence="5 6" id="KW-0464">Manganese</keyword>
<keyword evidence="10" id="KW-1185">Reference proteome</keyword>
<dbReference type="GO" id="GO:0070204">
    <property type="term" value="F:2-succinyl-5-enolpyruvyl-6-hydroxy-3-cyclohexene-1-carboxylic-acid synthase activity"/>
    <property type="evidence" value="ECO:0007669"/>
    <property type="project" value="UniProtKB-UniRule"/>
</dbReference>
<dbReference type="GO" id="GO:0009234">
    <property type="term" value="P:menaquinone biosynthetic process"/>
    <property type="evidence" value="ECO:0007669"/>
    <property type="project" value="UniProtKB-UniRule"/>
</dbReference>